<evidence type="ECO:0000313" key="3">
    <source>
        <dbReference type="Proteomes" id="UP000000589"/>
    </source>
</evidence>
<reference evidence="1" key="4">
    <citation type="submission" date="2025-09" db="UniProtKB">
        <authorList>
            <consortium name="Ensembl"/>
        </authorList>
    </citation>
    <scope>IDENTIFICATION</scope>
    <source>
        <strain evidence="1">C57BL/6J</strain>
    </source>
</reference>
<accession>E9Q351</accession>
<dbReference type="AlphaFoldDB" id="E9Q351"/>
<organism evidence="1 3">
    <name type="scientific">Mus musculus</name>
    <name type="common">Mouse</name>
    <dbReference type="NCBI Taxonomy" id="10090"/>
    <lineage>
        <taxon>Eukaryota</taxon>
        <taxon>Metazoa</taxon>
        <taxon>Chordata</taxon>
        <taxon>Craniata</taxon>
        <taxon>Vertebrata</taxon>
        <taxon>Euteleostomi</taxon>
        <taxon>Mammalia</taxon>
        <taxon>Eutheria</taxon>
        <taxon>Euarchontoglires</taxon>
        <taxon>Glires</taxon>
        <taxon>Rodentia</taxon>
        <taxon>Myomorpha</taxon>
        <taxon>Muroidea</taxon>
        <taxon>Muridae</taxon>
        <taxon>Murinae</taxon>
        <taxon>Mus</taxon>
        <taxon>Mus</taxon>
    </lineage>
</organism>
<dbReference type="HOGENOM" id="CLU_3049728_0_0_1"/>
<dbReference type="MGI" id="MGI:107182">
    <property type="gene designation" value="Ccr5"/>
</dbReference>
<name>E9Q351_MOUSE</name>
<dbReference type="Antibodypedia" id="29674">
    <property type="antibodies" value="1915 antibodies from 49 providers"/>
</dbReference>
<gene>
    <name evidence="1 2" type="primary">Ccr5</name>
</gene>
<reference evidence="1 3" key="1">
    <citation type="journal article" date="2009" name="PLoS Biol.">
        <title>Lineage-specific biology revealed by a finished genome assembly of the mouse.</title>
        <authorList>
            <consortium name="Mouse Genome Sequencing Consortium"/>
            <person name="Church D.M."/>
            <person name="Goodstadt L."/>
            <person name="Hillier L.W."/>
            <person name="Zody M.C."/>
            <person name="Goldstein S."/>
            <person name="She X."/>
            <person name="Bult C.J."/>
            <person name="Agarwala R."/>
            <person name="Cherry J.L."/>
            <person name="DiCuccio M."/>
            <person name="Hlavina W."/>
            <person name="Kapustin Y."/>
            <person name="Meric P."/>
            <person name="Maglott D."/>
            <person name="Birtle Z."/>
            <person name="Marques A.C."/>
            <person name="Graves T."/>
            <person name="Zhou S."/>
            <person name="Teague B."/>
            <person name="Potamousis K."/>
            <person name="Churas C."/>
            <person name="Place M."/>
            <person name="Herschleb J."/>
            <person name="Runnheim R."/>
            <person name="Forrest D."/>
            <person name="Amos-Landgraf J."/>
            <person name="Schwartz D.C."/>
            <person name="Cheng Z."/>
            <person name="Lindblad-Toh K."/>
            <person name="Eichler E.E."/>
            <person name="Ponting C.P."/>
        </authorList>
    </citation>
    <scope>NUCLEOTIDE SEQUENCE [LARGE SCALE GENOMIC DNA]</scope>
    <source>
        <strain evidence="1 3">C57BL/6J</strain>
    </source>
</reference>
<dbReference type="Proteomes" id="UP000000589">
    <property type="component" value="Chromosome 9"/>
</dbReference>
<dbReference type="Ensembl" id="ENSMUST00000168179.8">
    <property type="protein sequence ID" value="ENSMUSP00000129848.2"/>
    <property type="gene ID" value="ENSMUSG00000079227.11"/>
</dbReference>
<evidence type="ECO:0000313" key="1">
    <source>
        <dbReference type="Ensembl" id="ENSMUSP00000129848.2"/>
    </source>
</evidence>
<protein>
    <submittedName>
        <fullName evidence="1">C-C motif chemokine receptor 5</fullName>
    </submittedName>
</protein>
<dbReference type="VEuPathDB" id="HostDB:ENSMUSG00000079227"/>
<reference evidence="1 3" key="2">
    <citation type="journal article" date="2011" name="PLoS Biol.">
        <title>Modernizing reference genome assemblies.</title>
        <authorList>
            <person name="Church D.M."/>
            <person name="Schneider V.A."/>
            <person name="Graves T."/>
            <person name="Auger K."/>
            <person name="Cunningham F."/>
            <person name="Bouk N."/>
            <person name="Chen H.C."/>
            <person name="Agarwala R."/>
            <person name="McLaren W.M."/>
            <person name="Ritchie G.R."/>
            <person name="Albracht D."/>
            <person name="Kremitzki M."/>
            <person name="Rock S."/>
            <person name="Kotkiewicz H."/>
            <person name="Kremitzki C."/>
            <person name="Wollam A."/>
            <person name="Trani L."/>
            <person name="Fulton L."/>
            <person name="Fulton R."/>
            <person name="Matthews L."/>
            <person name="Whitehead S."/>
            <person name="Chow W."/>
            <person name="Torrance J."/>
            <person name="Dunn M."/>
            <person name="Harden G."/>
            <person name="Threadgold G."/>
            <person name="Wood J."/>
            <person name="Collins J."/>
            <person name="Heath P."/>
            <person name="Griffiths G."/>
            <person name="Pelan S."/>
            <person name="Grafham D."/>
            <person name="Eichler E.E."/>
            <person name="Weinstock G."/>
            <person name="Mardis E.R."/>
            <person name="Wilson R.K."/>
            <person name="Howe K."/>
            <person name="Flicek P."/>
            <person name="Hubbard T."/>
        </authorList>
    </citation>
    <scope>NUCLEOTIDE SEQUENCE [LARGE SCALE GENOMIC DNA]</scope>
    <source>
        <strain evidence="1 3">C57BL/6J</strain>
    </source>
</reference>
<proteinExistence type="predicted"/>
<dbReference type="Bgee" id="ENSMUSG00000079227">
    <property type="expression patterns" value="Expressed in lumbar subsegment of spinal cord and 110 other cell types or tissues"/>
</dbReference>
<dbReference type="GeneTree" id="ENSGT01020000230359"/>
<evidence type="ECO:0000313" key="2">
    <source>
        <dbReference type="MGI" id="MGI:107182"/>
    </source>
</evidence>
<dbReference type="AGR" id="MGI:107182"/>
<keyword evidence="3" id="KW-1185">Reference proteome</keyword>
<sequence>MDFQGSVPTYSYDIDYVWTEAYPEQLRVFDTQLFLTASEEQEEPQLRIQVDTLK</sequence>
<dbReference type="ExpressionAtlas" id="E9Q351">
    <property type="expression patterns" value="baseline and differential"/>
</dbReference>
<reference evidence="1" key="3">
    <citation type="submission" date="2025-08" db="UniProtKB">
        <authorList>
            <consortium name="Ensembl"/>
        </authorList>
    </citation>
    <scope>IDENTIFICATION</scope>
    <source>
        <strain evidence="1">C57BL/6J</strain>
    </source>
</reference>